<keyword evidence="5" id="KW-1185">Reference proteome</keyword>
<sequence>MLPQSPLLFYIEEIMGILRFRSILAIVLISACSSVFAACEQPLRIGVTANYPPMVFKQDERLAGIEIDLSRELQRLLECKLVYVELPFEQLLSALQTDKVDIIMAGLSITDSRKQSVSFAKPYMSLGQMAIIRKDSLTLHNKHPAAILAEGITAGYEEGSTGERFVERYRDTVELKGYPSAEVGLKKLQQREIDIFIHDAPTSWRLASSRDHLDLISMYKLLTREDIAWAVSPSKPELLVELNNGLDTMRTSGRLGDIISRWIPVTVEVENTGF</sequence>
<keyword evidence="2" id="KW-0732">Signal</keyword>
<evidence type="ECO:0000259" key="3">
    <source>
        <dbReference type="SMART" id="SM00062"/>
    </source>
</evidence>
<dbReference type="SUPFAM" id="SSF53850">
    <property type="entry name" value="Periplasmic binding protein-like II"/>
    <property type="match status" value="1"/>
</dbReference>
<feature type="domain" description="Solute-binding protein family 3/N-terminal" evidence="3">
    <location>
        <begin position="42"/>
        <end position="266"/>
    </location>
</feature>
<evidence type="ECO:0000256" key="2">
    <source>
        <dbReference type="ARBA" id="ARBA00022729"/>
    </source>
</evidence>
<dbReference type="Gene3D" id="3.40.190.10">
    <property type="entry name" value="Periplasmic binding protein-like II"/>
    <property type="match status" value="2"/>
</dbReference>
<name>A0ABM9AK67_9GAMM</name>
<organism evidence="4 5">
    <name type="scientific">Sinobacterium norvegicum</name>
    <dbReference type="NCBI Taxonomy" id="1641715"/>
    <lineage>
        <taxon>Bacteria</taxon>
        <taxon>Pseudomonadati</taxon>
        <taxon>Pseudomonadota</taxon>
        <taxon>Gammaproteobacteria</taxon>
        <taxon>Cellvibrionales</taxon>
        <taxon>Spongiibacteraceae</taxon>
        <taxon>Sinobacterium</taxon>
    </lineage>
</organism>
<comment type="similarity">
    <text evidence="1">Belongs to the bacterial solute-binding protein 3 family.</text>
</comment>
<reference evidence="4" key="1">
    <citation type="submission" date="2021-12" db="EMBL/GenBank/DDBJ databases">
        <authorList>
            <person name="Rodrigo-Torres L."/>
            <person name="Arahal R. D."/>
            <person name="Lucena T."/>
        </authorList>
    </citation>
    <scope>NUCLEOTIDE SEQUENCE</scope>
    <source>
        <strain evidence="4">CECT 8267</strain>
    </source>
</reference>
<comment type="caution">
    <text evidence="4">The sequence shown here is derived from an EMBL/GenBank/DDBJ whole genome shotgun (WGS) entry which is preliminary data.</text>
</comment>
<protein>
    <submittedName>
        <fullName evidence="4">Histidine-binding protein</fullName>
    </submittedName>
</protein>
<evidence type="ECO:0000313" key="5">
    <source>
        <dbReference type="Proteomes" id="UP000838100"/>
    </source>
</evidence>
<dbReference type="Proteomes" id="UP000838100">
    <property type="component" value="Unassembled WGS sequence"/>
</dbReference>
<proteinExistence type="inferred from homology"/>
<evidence type="ECO:0000313" key="4">
    <source>
        <dbReference type="EMBL" id="CAH0993416.1"/>
    </source>
</evidence>
<accession>A0ABM9AK67</accession>
<dbReference type="InterPro" id="IPR001638">
    <property type="entry name" value="Solute-binding_3/MltF_N"/>
</dbReference>
<dbReference type="PANTHER" id="PTHR35936">
    <property type="entry name" value="MEMBRANE-BOUND LYTIC MUREIN TRANSGLYCOSYLASE F"/>
    <property type="match status" value="1"/>
</dbReference>
<dbReference type="EMBL" id="CAKLPX010000009">
    <property type="protein sequence ID" value="CAH0993416.1"/>
    <property type="molecule type" value="Genomic_DNA"/>
</dbReference>
<gene>
    <name evidence="4" type="primary">hisJ</name>
    <name evidence="4" type="ORF">SIN8267_03565</name>
</gene>
<dbReference type="SMART" id="SM00062">
    <property type="entry name" value="PBPb"/>
    <property type="match status" value="1"/>
</dbReference>
<dbReference type="RefSeq" id="WP_237446096.1">
    <property type="nucleotide sequence ID" value="NZ_CAKLPX010000009.1"/>
</dbReference>
<evidence type="ECO:0000256" key="1">
    <source>
        <dbReference type="ARBA" id="ARBA00010333"/>
    </source>
</evidence>
<dbReference type="PANTHER" id="PTHR35936:SF17">
    <property type="entry name" value="ARGININE-BINDING EXTRACELLULAR PROTEIN ARTP"/>
    <property type="match status" value="1"/>
</dbReference>
<dbReference type="Pfam" id="PF00497">
    <property type="entry name" value="SBP_bac_3"/>
    <property type="match status" value="1"/>
</dbReference>
<dbReference type="CDD" id="cd13530">
    <property type="entry name" value="PBP2_peptides_like"/>
    <property type="match status" value="1"/>
</dbReference>